<proteinExistence type="predicted"/>
<name>A0A9P6MDT3_9FUNG</name>
<dbReference type="Proteomes" id="UP000703661">
    <property type="component" value="Unassembled WGS sequence"/>
</dbReference>
<reference evidence="2" key="1">
    <citation type="journal article" date="2020" name="Fungal Divers.">
        <title>Resolving the Mortierellaceae phylogeny through synthesis of multi-gene phylogenetics and phylogenomics.</title>
        <authorList>
            <person name="Vandepol N."/>
            <person name="Liber J."/>
            <person name="Desiro A."/>
            <person name="Na H."/>
            <person name="Kennedy M."/>
            <person name="Barry K."/>
            <person name="Grigoriev I.V."/>
            <person name="Miller A.N."/>
            <person name="O'Donnell K."/>
            <person name="Stajich J.E."/>
            <person name="Bonito G."/>
        </authorList>
    </citation>
    <scope>NUCLEOTIDE SEQUENCE</scope>
    <source>
        <strain evidence="2">NRRL 2769</strain>
    </source>
</reference>
<evidence type="ECO:0000313" key="3">
    <source>
        <dbReference type="Proteomes" id="UP000703661"/>
    </source>
</evidence>
<organism evidence="2 3">
    <name type="scientific">Entomortierella chlamydospora</name>
    <dbReference type="NCBI Taxonomy" id="101097"/>
    <lineage>
        <taxon>Eukaryota</taxon>
        <taxon>Fungi</taxon>
        <taxon>Fungi incertae sedis</taxon>
        <taxon>Mucoromycota</taxon>
        <taxon>Mortierellomycotina</taxon>
        <taxon>Mortierellomycetes</taxon>
        <taxon>Mortierellales</taxon>
        <taxon>Mortierellaceae</taxon>
        <taxon>Entomortierella</taxon>
    </lineage>
</organism>
<dbReference type="EMBL" id="JAAAID010004080">
    <property type="protein sequence ID" value="KAF9994390.1"/>
    <property type="molecule type" value="Genomic_DNA"/>
</dbReference>
<sequence length="78" mass="8327">MDALLVSIRESGGLQGLRKSGRLRSPPPMQARPSSPLGARSSNSQGDLVSALVAALQRRQTKVSYSDDEDQQSDDDDG</sequence>
<gene>
    <name evidence="2" type="ORF">BGZ80_007823</name>
</gene>
<feature type="compositionally biased region" description="Acidic residues" evidence="1">
    <location>
        <begin position="66"/>
        <end position="78"/>
    </location>
</feature>
<evidence type="ECO:0000256" key="1">
    <source>
        <dbReference type="SAM" id="MobiDB-lite"/>
    </source>
</evidence>
<evidence type="ECO:0008006" key="4">
    <source>
        <dbReference type="Google" id="ProtNLM"/>
    </source>
</evidence>
<keyword evidence="3" id="KW-1185">Reference proteome</keyword>
<evidence type="ECO:0000313" key="2">
    <source>
        <dbReference type="EMBL" id="KAF9994390.1"/>
    </source>
</evidence>
<feature type="region of interest" description="Disordered" evidence="1">
    <location>
        <begin position="9"/>
        <end position="49"/>
    </location>
</feature>
<feature type="region of interest" description="Disordered" evidence="1">
    <location>
        <begin position="59"/>
        <end position="78"/>
    </location>
</feature>
<comment type="caution">
    <text evidence="2">The sequence shown here is derived from an EMBL/GenBank/DDBJ whole genome shotgun (WGS) entry which is preliminary data.</text>
</comment>
<feature type="non-terminal residue" evidence="2">
    <location>
        <position position="78"/>
    </location>
</feature>
<protein>
    <recommendedName>
        <fullName evidence="4">WH2 domain-containing protein</fullName>
    </recommendedName>
</protein>
<accession>A0A9P6MDT3</accession>
<dbReference type="AlphaFoldDB" id="A0A9P6MDT3"/>